<gene>
    <name evidence="1" type="primary">ligA_6</name>
    <name evidence="1" type="ORF">NCTC11872_02490</name>
</gene>
<protein>
    <submittedName>
        <fullName evidence="1">DNA ligase, nad(+)-dependent</fullName>
        <ecNumber evidence="1">6.5.1.2</ecNumber>
    </submittedName>
</protein>
<evidence type="ECO:0000313" key="2">
    <source>
        <dbReference type="Proteomes" id="UP000249936"/>
    </source>
</evidence>
<dbReference type="EC" id="6.5.1.2" evidence="1"/>
<dbReference type="EMBL" id="UASK01000010">
    <property type="protein sequence ID" value="SPX42842.1"/>
    <property type="molecule type" value="Genomic_DNA"/>
</dbReference>
<dbReference type="Gene3D" id="1.10.287.610">
    <property type="entry name" value="Helix hairpin bin"/>
    <property type="match status" value="1"/>
</dbReference>
<keyword evidence="1" id="KW-0436">Ligase</keyword>
<sequence length="116" mass="13947">MTNIQTQLDNLRKTLRQYEYEYHVLDNPSVPDSEYDRLFHQLKALELEHPEFLTVRFAHSTCWCKTTFLGLAKFVTKFLCSLWIMLFPMQEFNAFVKRIEDRLILLPKPLTFCLRT</sequence>
<dbReference type="SUPFAM" id="SSF56091">
    <property type="entry name" value="DNA ligase/mRNA capping enzyme, catalytic domain"/>
    <property type="match status" value="1"/>
</dbReference>
<reference evidence="1 2" key="1">
    <citation type="submission" date="2018-06" db="EMBL/GenBank/DDBJ databases">
        <authorList>
            <consortium name="Pathogen Informatics"/>
            <person name="Doyle S."/>
        </authorList>
    </citation>
    <scope>NUCLEOTIDE SEQUENCE [LARGE SCALE GENOMIC DNA]</scope>
    <source>
        <strain evidence="1 2">NCTC11872</strain>
    </source>
</reference>
<organism evidence="1 2">
    <name type="scientific">Haemophilus influenzae</name>
    <dbReference type="NCBI Taxonomy" id="727"/>
    <lineage>
        <taxon>Bacteria</taxon>
        <taxon>Pseudomonadati</taxon>
        <taxon>Pseudomonadota</taxon>
        <taxon>Gammaproteobacteria</taxon>
        <taxon>Pasteurellales</taxon>
        <taxon>Pasteurellaceae</taxon>
        <taxon>Haemophilus</taxon>
    </lineage>
</organism>
<proteinExistence type="predicted"/>
<accession>A0A2X1QR43</accession>
<evidence type="ECO:0000313" key="1">
    <source>
        <dbReference type="EMBL" id="SPX42842.1"/>
    </source>
</evidence>
<dbReference type="AlphaFoldDB" id="A0A2X1QR43"/>
<name>A0A2X1QR43_HAEIF</name>
<dbReference type="Proteomes" id="UP000249936">
    <property type="component" value="Unassembled WGS sequence"/>
</dbReference>
<dbReference type="GO" id="GO:0003911">
    <property type="term" value="F:DNA ligase (NAD+) activity"/>
    <property type="evidence" value="ECO:0007669"/>
    <property type="project" value="UniProtKB-EC"/>
</dbReference>